<reference evidence="2 3" key="1">
    <citation type="submission" date="2015-02" db="EMBL/GenBank/DDBJ databases">
        <authorList>
            <person name="Gomez-Escribano P.J."/>
        </authorList>
    </citation>
    <scope>NUCLEOTIDE SEQUENCE [LARGE SCALE GENOMIC DNA]</scope>
    <source>
        <strain evidence="3">C34 (DSM 42122 / NRRL B-24963)</strain>
    </source>
</reference>
<dbReference type="Proteomes" id="UP000035016">
    <property type="component" value="Chromosome Chromosome"/>
</dbReference>
<evidence type="ECO:0000259" key="1">
    <source>
        <dbReference type="Pfam" id="PF13546"/>
    </source>
</evidence>
<dbReference type="KEGG" id="sle:sle_16910"/>
<accession>A0A0F7VRE0</accession>
<name>A0A0F7VRE0_STRLW</name>
<sequence>MPDHVVHQEEWRLALDLLDTLADWQLEAPVMVADTGYGVQHPAPHRS</sequence>
<dbReference type="InterPro" id="IPR038721">
    <property type="entry name" value="IS701-like_DDE_dom"/>
</dbReference>
<proteinExistence type="predicted"/>
<evidence type="ECO:0000313" key="3">
    <source>
        <dbReference type="Proteomes" id="UP000035016"/>
    </source>
</evidence>
<dbReference type="EMBL" id="LN831790">
    <property type="protein sequence ID" value="CQR61153.1"/>
    <property type="molecule type" value="Genomic_DNA"/>
</dbReference>
<dbReference type="RefSeq" id="WP_234342218.1">
    <property type="nucleotide sequence ID" value="NZ_LFEH01000065.1"/>
</dbReference>
<organism evidence="2 3">
    <name type="scientific">Streptomyces leeuwenhoekii</name>
    <dbReference type="NCBI Taxonomy" id="1437453"/>
    <lineage>
        <taxon>Bacteria</taxon>
        <taxon>Bacillati</taxon>
        <taxon>Actinomycetota</taxon>
        <taxon>Actinomycetes</taxon>
        <taxon>Kitasatosporales</taxon>
        <taxon>Streptomycetaceae</taxon>
        <taxon>Streptomyces</taxon>
    </lineage>
</organism>
<dbReference type="Pfam" id="PF13546">
    <property type="entry name" value="DDE_5"/>
    <property type="match status" value="1"/>
</dbReference>
<dbReference type="AlphaFoldDB" id="A0A0F7VRE0"/>
<protein>
    <recommendedName>
        <fullName evidence="1">Transposase IS701-like DDE domain-containing protein</fullName>
    </recommendedName>
</protein>
<feature type="domain" description="Transposase IS701-like DDE" evidence="1">
    <location>
        <begin position="2"/>
        <end position="39"/>
    </location>
</feature>
<gene>
    <name evidence="2" type="primary">sle_16910</name>
</gene>
<evidence type="ECO:0000313" key="2">
    <source>
        <dbReference type="EMBL" id="CQR61153.1"/>
    </source>
</evidence>